<evidence type="ECO:0000313" key="1">
    <source>
        <dbReference type="EMBL" id="OLF90113.1"/>
    </source>
</evidence>
<comment type="caution">
    <text evidence="1">The sequence shown here is derived from an EMBL/GenBank/DDBJ whole genome shotgun (WGS) entry which is preliminary data.</text>
</comment>
<sequence length="79" mass="9493">MKSPLFKINNPEYMQDESFLYRLILCFFFALDKYAKIKGIHSIYGFLQSCYVTHPIPEQLKTLRTVLYKTVLQRFDCQF</sequence>
<gene>
    <name evidence="1" type="ORF">B4121_3388</name>
</gene>
<evidence type="ECO:0000313" key="2">
    <source>
        <dbReference type="Proteomes" id="UP000185604"/>
    </source>
</evidence>
<protein>
    <submittedName>
        <fullName evidence="1">Uncharacterized protein</fullName>
    </submittedName>
</protein>
<dbReference type="AlphaFoldDB" id="A0A6N2GNX7"/>
<dbReference type="EMBL" id="LKPO01000021">
    <property type="protein sequence ID" value="OLF90113.1"/>
    <property type="molecule type" value="Genomic_DNA"/>
</dbReference>
<reference evidence="1 2" key="1">
    <citation type="journal article" date="2016" name="Front. Microbiol.">
        <title>High-Level Heat Resistance of Spores of Bacillus amyloliquefaciens and Bacillus licheniformis Results from the Presence of a spoVA Operon in a Tn1546 Transposon.</title>
        <authorList>
            <person name="Berendsen E.M."/>
            <person name="Koning R.A."/>
            <person name="Boekhorst J."/>
            <person name="de Jong A."/>
            <person name="Kuipers O.P."/>
            <person name="Wells-Bennik M.H."/>
        </authorList>
    </citation>
    <scope>NUCLEOTIDE SEQUENCE [LARGE SCALE GENOMIC DNA]</scope>
    <source>
        <strain evidence="1 2">B4121</strain>
    </source>
</reference>
<name>A0A6N2GNX7_9BACI</name>
<dbReference type="Proteomes" id="UP000185604">
    <property type="component" value="Unassembled WGS sequence"/>
</dbReference>
<proteinExistence type="predicted"/>
<organism evidence="1 2">
    <name type="scientific">Bacillus paralicheniformis</name>
    <dbReference type="NCBI Taxonomy" id="1648923"/>
    <lineage>
        <taxon>Bacteria</taxon>
        <taxon>Bacillati</taxon>
        <taxon>Bacillota</taxon>
        <taxon>Bacilli</taxon>
        <taxon>Bacillales</taxon>
        <taxon>Bacillaceae</taxon>
        <taxon>Bacillus</taxon>
    </lineage>
</organism>
<accession>A0A6N2GNX7</accession>